<gene>
    <name evidence="2" type="ORF">LALA0_S04e00958g</name>
</gene>
<dbReference type="STRING" id="1245769.A0A0C7N5B0"/>
<reference evidence="2 3" key="1">
    <citation type="submission" date="2014-12" db="EMBL/GenBank/DDBJ databases">
        <authorList>
            <person name="Neuveglise Cecile"/>
        </authorList>
    </citation>
    <scope>NUCLEOTIDE SEQUENCE [LARGE SCALE GENOMIC DNA]</scope>
    <source>
        <strain evidence="2 3">CBS 12615</strain>
    </source>
</reference>
<dbReference type="InterPro" id="IPR036873">
    <property type="entry name" value="Rhodanese-like_dom_sf"/>
</dbReference>
<evidence type="ECO:0000313" key="2">
    <source>
        <dbReference type="EMBL" id="CEP61798.1"/>
    </source>
</evidence>
<dbReference type="OrthoDB" id="566238at2759"/>
<evidence type="ECO:0000259" key="1">
    <source>
        <dbReference type="PROSITE" id="PS50206"/>
    </source>
</evidence>
<sequence>MWKAIVKAFNGDESKLKGHNGQTYDFEQVKSFVNSKDKSKIIIDVREPSEYDEFHIPGAHNMPFKTRPLALSKPTIEFKQTFGFEKPSKDQELVILCASGFRAGKARDEALQTGYKVVSVYPGSMNDWIAKGGEKA</sequence>
<dbReference type="GO" id="GO:0005739">
    <property type="term" value="C:mitochondrion"/>
    <property type="evidence" value="ECO:0007669"/>
    <property type="project" value="TreeGrafter"/>
</dbReference>
<feature type="domain" description="Rhodanese" evidence="1">
    <location>
        <begin position="36"/>
        <end position="136"/>
    </location>
</feature>
<dbReference type="PANTHER" id="PTHR44086">
    <property type="entry name" value="THIOSULFATE SULFURTRANSFERASE RDL2, MITOCHONDRIAL-RELATED"/>
    <property type="match status" value="1"/>
</dbReference>
<dbReference type="GO" id="GO:0006790">
    <property type="term" value="P:sulfur compound metabolic process"/>
    <property type="evidence" value="ECO:0007669"/>
    <property type="project" value="EnsemblFungi"/>
</dbReference>
<protein>
    <submittedName>
        <fullName evidence="2">LALA0S04e00958g1_1</fullName>
    </submittedName>
</protein>
<dbReference type="Gene3D" id="3.40.250.10">
    <property type="entry name" value="Rhodanese-like domain"/>
    <property type="match status" value="1"/>
</dbReference>
<dbReference type="HOGENOM" id="CLU_089574_0_2_1"/>
<proteinExistence type="predicted"/>
<dbReference type="Pfam" id="PF00581">
    <property type="entry name" value="Rhodanese"/>
    <property type="match status" value="1"/>
</dbReference>
<dbReference type="EMBL" id="LN736363">
    <property type="protein sequence ID" value="CEP61798.1"/>
    <property type="molecule type" value="Genomic_DNA"/>
</dbReference>
<dbReference type="SMART" id="SM00450">
    <property type="entry name" value="RHOD"/>
    <property type="match status" value="1"/>
</dbReference>
<dbReference type="PROSITE" id="PS50206">
    <property type="entry name" value="RHODANESE_3"/>
    <property type="match status" value="1"/>
</dbReference>
<dbReference type="AlphaFoldDB" id="A0A0C7N5B0"/>
<dbReference type="GeneID" id="34685240"/>
<organism evidence="2 3">
    <name type="scientific">Lachancea lanzarotensis</name>
    <dbReference type="NCBI Taxonomy" id="1245769"/>
    <lineage>
        <taxon>Eukaryota</taxon>
        <taxon>Fungi</taxon>
        <taxon>Dikarya</taxon>
        <taxon>Ascomycota</taxon>
        <taxon>Saccharomycotina</taxon>
        <taxon>Saccharomycetes</taxon>
        <taxon>Saccharomycetales</taxon>
        <taxon>Saccharomycetaceae</taxon>
        <taxon>Lachancea</taxon>
    </lineage>
</organism>
<dbReference type="InterPro" id="IPR001763">
    <property type="entry name" value="Rhodanese-like_dom"/>
</dbReference>
<dbReference type="GO" id="GO:0004792">
    <property type="term" value="F:thiosulfate-cyanide sulfurtransferase activity"/>
    <property type="evidence" value="ECO:0007669"/>
    <property type="project" value="EnsemblFungi"/>
</dbReference>
<dbReference type="PANTHER" id="PTHR44086:SF10">
    <property type="entry name" value="THIOSULFATE SULFURTRANSFERASE_RHODANESE-LIKE DOMAIN-CONTAINING PROTEIN 3"/>
    <property type="match status" value="1"/>
</dbReference>
<dbReference type="Proteomes" id="UP000054304">
    <property type="component" value="Unassembled WGS sequence"/>
</dbReference>
<dbReference type="SUPFAM" id="SSF52821">
    <property type="entry name" value="Rhodanese/Cell cycle control phosphatase"/>
    <property type="match status" value="1"/>
</dbReference>
<evidence type="ECO:0000313" key="3">
    <source>
        <dbReference type="Proteomes" id="UP000054304"/>
    </source>
</evidence>
<dbReference type="RefSeq" id="XP_022628030.1">
    <property type="nucleotide sequence ID" value="XM_022772579.1"/>
</dbReference>
<name>A0A0C7N5B0_9SACH</name>
<accession>A0A0C7N5B0</accession>
<keyword evidence="3" id="KW-1185">Reference proteome</keyword>